<dbReference type="PROSITE" id="PS50181">
    <property type="entry name" value="FBOX"/>
    <property type="match status" value="1"/>
</dbReference>
<sequence>MDPGTDNTSGEDDNVFPIQNLPSLVTQRVVQFLDFATLKRLRLTCQWSKNVVDSPQNIRRLRMILKDKHRLHEVVNSATAWNNFRFIVSDQFPTADDLHHWKTRFSVSTKVLSVKRHTETLPSDMFAQVVTDLMLSCRRVQTVGIEELDFTKIQPESWSKILTNWKHVQHLLIKRVVFISDHTKDYFHEIIQTCSGLQLIILPRIQASSNSVSSVPLGIEDYVFHENSLIEEYETNIVLPIIEKISCEVQWSGKTTLRALFCPEELISSAMYIQLTQLCVKARVVVYHTEPFIIPSHILKVQPKHLYISECIGSISGFSEGLMGQPLGKLKELTINRSNFLFQTDGPYRVPALPNLRSISLHLSTWPSLRRDIENIKRLSAFITSLSTYRPSVKSVFISRFPQNESCSCPHANLLRPYLILSCINITELHLEYMTYIPEEFVIIWKTLRKLEHVRLKCCTGVRDSSIVGSGEQSGTCPMLQLTNLKSLKLDEVGAVTTISYIKVFSQMKLIRLYHTPRAEYPVHEPAFTALLKGVAWNHLEQFSCMGVGFKNIQEKNDFGLKFKNPWVLHSPLDGLGELASAMDGIGTGGSVARNRLHKHGCFCC</sequence>
<evidence type="ECO:0000313" key="3">
    <source>
        <dbReference type="Proteomes" id="UP001642540"/>
    </source>
</evidence>
<dbReference type="EMBL" id="CAXLJM020000016">
    <property type="protein sequence ID" value="CAL8083161.1"/>
    <property type="molecule type" value="Genomic_DNA"/>
</dbReference>
<reference evidence="2 3" key="1">
    <citation type="submission" date="2024-08" db="EMBL/GenBank/DDBJ databases">
        <authorList>
            <person name="Cucini C."/>
            <person name="Frati F."/>
        </authorList>
    </citation>
    <scope>NUCLEOTIDE SEQUENCE [LARGE SCALE GENOMIC DNA]</scope>
</reference>
<name>A0ABP1PZ65_9HEXA</name>
<comment type="caution">
    <text evidence="2">The sequence shown here is derived from an EMBL/GenBank/DDBJ whole genome shotgun (WGS) entry which is preliminary data.</text>
</comment>
<dbReference type="InterPro" id="IPR032675">
    <property type="entry name" value="LRR_dom_sf"/>
</dbReference>
<organism evidence="2 3">
    <name type="scientific">Orchesella dallaii</name>
    <dbReference type="NCBI Taxonomy" id="48710"/>
    <lineage>
        <taxon>Eukaryota</taxon>
        <taxon>Metazoa</taxon>
        <taxon>Ecdysozoa</taxon>
        <taxon>Arthropoda</taxon>
        <taxon>Hexapoda</taxon>
        <taxon>Collembola</taxon>
        <taxon>Entomobryomorpha</taxon>
        <taxon>Entomobryoidea</taxon>
        <taxon>Orchesellidae</taxon>
        <taxon>Orchesellinae</taxon>
        <taxon>Orchesella</taxon>
    </lineage>
</organism>
<evidence type="ECO:0000313" key="2">
    <source>
        <dbReference type="EMBL" id="CAL8083161.1"/>
    </source>
</evidence>
<dbReference type="Gene3D" id="3.80.10.10">
    <property type="entry name" value="Ribonuclease Inhibitor"/>
    <property type="match status" value="1"/>
</dbReference>
<dbReference type="InterPro" id="IPR001810">
    <property type="entry name" value="F-box_dom"/>
</dbReference>
<evidence type="ECO:0000259" key="1">
    <source>
        <dbReference type="PROSITE" id="PS50181"/>
    </source>
</evidence>
<proteinExistence type="predicted"/>
<gene>
    <name evidence="2" type="ORF">ODALV1_LOCUS5407</name>
</gene>
<protein>
    <recommendedName>
        <fullName evidence="1">F-box domain-containing protein</fullName>
    </recommendedName>
</protein>
<accession>A0ABP1PZ65</accession>
<dbReference type="Proteomes" id="UP001642540">
    <property type="component" value="Unassembled WGS sequence"/>
</dbReference>
<feature type="domain" description="F-box" evidence="1">
    <location>
        <begin position="15"/>
        <end position="61"/>
    </location>
</feature>
<keyword evidence="3" id="KW-1185">Reference proteome</keyword>
<dbReference type="SUPFAM" id="SSF52047">
    <property type="entry name" value="RNI-like"/>
    <property type="match status" value="1"/>
</dbReference>